<feature type="compositionally biased region" description="Acidic residues" evidence="1">
    <location>
        <begin position="73"/>
        <end position="83"/>
    </location>
</feature>
<dbReference type="Proteomes" id="UP001583186">
    <property type="component" value="Unassembled WGS sequence"/>
</dbReference>
<feature type="compositionally biased region" description="Basic and acidic residues" evidence="1">
    <location>
        <begin position="92"/>
        <end position="105"/>
    </location>
</feature>
<accession>A0ABR3ZLB8</accession>
<dbReference type="EMBL" id="JAWCUI010000009">
    <property type="protein sequence ID" value="KAL1900613.1"/>
    <property type="molecule type" value="Genomic_DNA"/>
</dbReference>
<keyword evidence="3" id="KW-1185">Reference proteome</keyword>
<evidence type="ECO:0000313" key="3">
    <source>
        <dbReference type="Proteomes" id="UP001583186"/>
    </source>
</evidence>
<organism evidence="2 3">
    <name type="scientific">Sporothrix stenoceras</name>
    <dbReference type="NCBI Taxonomy" id="5173"/>
    <lineage>
        <taxon>Eukaryota</taxon>
        <taxon>Fungi</taxon>
        <taxon>Dikarya</taxon>
        <taxon>Ascomycota</taxon>
        <taxon>Pezizomycotina</taxon>
        <taxon>Sordariomycetes</taxon>
        <taxon>Sordariomycetidae</taxon>
        <taxon>Ophiostomatales</taxon>
        <taxon>Ophiostomataceae</taxon>
        <taxon>Sporothrix</taxon>
    </lineage>
</organism>
<proteinExistence type="predicted"/>
<name>A0ABR3ZLB8_9PEZI</name>
<protein>
    <submittedName>
        <fullName evidence="2">Uncharacterized protein</fullName>
    </submittedName>
</protein>
<sequence>MFYRSARDIDADRSFHWRHGSSFFFCPSSDEARWASEVGQRAGMVELAWSAANFAAAVSEDADETADAQDGAEAAEDAAEGTEEAVAGAEEALERAREYERDRLK</sequence>
<evidence type="ECO:0000256" key="1">
    <source>
        <dbReference type="SAM" id="MobiDB-lite"/>
    </source>
</evidence>
<reference evidence="2 3" key="1">
    <citation type="journal article" date="2024" name="IMA Fungus">
        <title>IMA Genome - F19 : A genome assembly and annotation guide to empower mycologists, including annotated draft genome sequences of Ceratocystis pirilliformis, Diaporthe australafricana, Fusarium ophioides, Paecilomyces lecythidis, and Sporothrix stenoceras.</title>
        <authorList>
            <person name="Aylward J."/>
            <person name="Wilson A.M."/>
            <person name="Visagie C.M."/>
            <person name="Spraker J."/>
            <person name="Barnes I."/>
            <person name="Buitendag C."/>
            <person name="Ceriani C."/>
            <person name="Del Mar Angel L."/>
            <person name="du Plessis D."/>
            <person name="Fuchs T."/>
            <person name="Gasser K."/>
            <person name="Kramer D."/>
            <person name="Li W."/>
            <person name="Munsamy K."/>
            <person name="Piso A."/>
            <person name="Price J.L."/>
            <person name="Sonnekus B."/>
            <person name="Thomas C."/>
            <person name="van der Nest A."/>
            <person name="van Dijk A."/>
            <person name="van Heerden A."/>
            <person name="van Vuuren N."/>
            <person name="Yilmaz N."/>
            <person name="Duong T.A."/>
            <person name="van der Merwe N.A."/>
            <person name="Wingfield M.J."/>
            <person name="Wingfield B.D."/>
        </authorList>
    </citation>
    <scope>NUCLEOTIDE SEQUENCE [LARGE SCALE GENOMIC DNA]</scope>
    <source>
        <strain evidence="2 3">CMW 5346</strain>
    </source>
</reference>
<gene>
    <name evidence="2" type="ORF">Sste5346_002336</name>
</gene>
<comment type="caution">
    <text evidence="2">The sequence shown here is derived from an EMBL/GenBank/DDBJ whole genome shotgun (WGS) entry which is preliminary data.</text>
</comment>
<feature type="region of interest" description="Disordered" evidence="1">
    <location>
        <begin position="60"/>
        <end position="105"/>
    </location>
</feature>
<evidence type="ECO:0000313" key="2">
    <source>
        <dbReference type="EMBL" id="KAL1900613.1"/>
    </source>
</evidence>